<name>A0AAF3EWU7_9BILA</name>
<protein>
    <submittedName>
        <fullName evidence="3">Calponin-homology (CH) domain-containing protein</fullName>
    </submittedName>
</protein>
<dbReference type="PANTHER" id="PTHR47385">
    <property type="entry name" value="CALPONIN"/>
    <property type="match status" value="1"/>
</dbReference>
<evidence type="ECO:0000259" key="1">
    <source>
        <dbReference type="PROSITE" id="PS50021"/>
    </source>
</evidence>
<evidence type="ECO:0000313" key="2">
    <source>
        <dbReference type="Proteomes" id="UP000887575"/>
    </source>
</evidence>
<evidence type="ECO:0000313" key="3">
    <source>
        <dbReference type="WBParaSite" id="MBELARI_LOCUS18247"/>
    </source>
</evidence>
<dbReference type="Proteomes" id="UP000887575">
    <property type="component" value="Unassembled WGS sequence"/>
</dbReference>
<dbReference type="SUPFAM" id="SSF47576">
    <property type="entry name" value="Calponin-homology domain, CH-domain"/>
    <property type="match status" value="1"/>
</dbReference>
<dbReference type="GO" id="GO:0007015">
    <property type="term" value="P:actin filament organization"/>
    <property type="evidence" value="ECO:0007669"/>
    <property type="project" value="TreeGrafter"/>
</dbReference>
<dbReference type="Gene3D" id="1.10.418.10">
    <property type="entry name" value="Calponin-like domain"/>
    <property type="match status" value="1"/>
</dbReference>
<dbReference type="Pfam" id="PF00307">
    <property type="entry name" value="CH"/>
    <property type="match status" value="1"/>
</dbReference>
<reference evidence="3" key="1">
    <citation type="submission" date="2024-02" db="UniProtKB">
        <authorList>
            <consortium name="WormBaseParasite"/>
        </authorList>
    </citation>
    <scope>IDENTIFICATION</scope>
</reference>
<dbReference type="InterPro" id="IPR001715">
    <property type="entry name" value="CH_dom"/>
</dbReference>
<sequence length="183" mass="20317">MLKIDELSCHVKECACHELGSPDERCVAMSQDYHRPRPHGLAAAVLDKQAGKFNEAEAQLLLEWCAGLAGEEMDTNGRKDNFLERLKDGQVLCKVINGMKPGTIKKIMKPISNFNCLENINQFCTAARKIGVKDEATFQSVDLFDGRDLFSVCVTLQSLGRIAEKTLNIPGPKQIAKDLILNR</sequence>
<dbReference type="AlphaFoldDB" id="A0AAF3EWU7"/>
<proteinExistence type="predicted"/>
<organism evidence="2 3">
    <name type="scientific">Mesorhabditis belari</name>
    <dbReference type="NCBI Taxonomy" id="2138241"/>
    <lineage>
        <taxon>Eukaryota</taxon>
        <taxon>Metazoa</taxon>
        <taxon>Ecdysozoa</taxon>
        <taxon>Nematoda</taxon>
        <taxon>Chromadorea</taxon>
        <taxon>Rhabditida</taxon>
        <taxon>Rhabditina</taxon>
        <taxon>Rhabditomorpha</taxon>
        <taxon>Rhabditoidea</taxon>
        <taxon>Rhabditidae</taxon>
        <taxon>Mesorhabditinae</taxon>
        <taxon>Mesorhabditis</taxon>
    </lineage>
</organism>
<dbReference type="InterPro" id="IPR003096">
    <property type="entry name" value="SM22_calponin"/>
</dbReference>
<feature type="domain" description="Calponin-homology (CH)" evidence="1">
    <location>
        <begin position="55"/>
        <end position="164"/>
    </location>
</feature>
<dbReference type="GO" id="GO:0015629">
    <property type="term" value="C:actin cytoskeleton"/>
    <property type="evidence" value="ECO:0007669"/>
    <property type="project" value="TreeGrafter"/>
</dbReference>
<dbReference type="PRINTS" id="PR00888">
    <property type="entry name" value="SM22CALPONIN"/>
</dbReference>
<dbReference type="InterPro" id="IPR036872">
    <property type="entry name" value="CH_dom_sf"/>
</dbReference>
<dbReference type="WBParaSite" id="MBELARI_LOCUS18247">
    <property type="protein sequence ID" value="MBELARI_LOCUS18247"/>
    <property type="gene ID" value="MBELARI_LOCUS18247"/>
</dbReference>
<dbReference type="SMART" id="SM00033">
    <property type="entry name" value="CH"/>
    <property type="match status" value="1"/>
</dbReference>
<keyword evidence="2" id="KW-1185">Reference proteome</keyword>
<dbReference type="InterPro" id="IPR050606">
    <property type="entry name" value="Calponin-like"/>
</dbReference>
<accession>A0AAF3EWU7</accession>
<dbReference type="PROSITE" id="PS50021">
    <property type="entry name" value="CH"/>
    <property type="match status" value="1"/>
</dbReference>
<dbReference type="GO" id="GO:0051015">
    <property type="term" value="F:actin filament binding"/>
    <property type="evidence" value="ECO:0007669"/>
    <property type="project" value="TreeGrafter"/>
</dbReference>
<dbReference type="PANTHER" id="PTHR47385:SF9">
    <property type="entry name" value="CALPONIN-HOMOLOGY (CH) DOMAIN-CONTAINING PROTEIN"/>
    <property type="match status" value="1"/>
</dbReference>